<dbReference type="RefSeq" id="WP_008072083.1">
    <property type="nucleotide sequence ID" value="NZ_AQWK01000027.1"/>
</dbReference>
<dbReference type="SMART" id="SM00028">
    <property type="entry name" value="TPR"/>
    <property type="match status" value="6"/>
</dbReference>
<evidence type="ECO:0000313" key="3">
    <source>
        <dbReference type="EMBL" id="EGD60864.1"/>
    </source>
</evidence>
<proteinExistence type="predicted"/>
<dbReference type="InterPro" id="IPR027417">
    <property type="entry name" value="P-loop_NTPase"/>
</dbReference>
<evidence type="ECO:0000313" key="4">
    <source>
        <dbReference type="Proteomes" id="UP000004728"/>
    </source>
</evidence>
<evidence type="ECO:0000256" key="1">
    <source>
        <dbReference type="ARBA" id="ARBA00022679"/>
    </source>
</evidence>
<protein>
    <submittedName>
        <fullName evidence="3">TPR domain protein</fullName>
    </submittedName>
</protein>
<name>F1Z3E9_9SPHN</name>
<dbReference type="SUPFAM" id="SSF48452">
    <property type="entry name" value="TPR-like"/>
    <property type="match status" value="1"/>
</dbReference>
<dbReference type="GO" id="GO:0008476">
    <property type="term" value="F:protein-tyrosine sulfotransferase activity"/>
    <property type="evidence" value="ECO:0007669"/>
    <property type="project" value="InterPro"/>
</dbReference>
<organism evidence="3 4">
    <name type="scientific">Novosphingobium nitrogenifigens DSM 19370</name>
    <dbReference type="NCBI Taxonomy" id="983920"/>
    <lineage>
        <taxon>Bacteria</taxon>
        <taxon>Pseudomonadati</taxon>
        <taxon>Pseudomonadota</taxon>
        <taxon>Alphaproteobacteria</taxon>
        <taxon>Sphingomonadales</taxon>
        <taxon>Sphingomonadaceae</taxon>
        <taxon>Novosphingobium</taxon>
    </lineage>
</organism>
<dbReference type="AlphaFoldDB" id="F1Z3E9"/>
<keyword evidence="4" id="KW-1185">Reference proteome</keyword>
<dbReference type="OrthoDB" id="9800698at2"/>
<dbReference type="Proteomes" id="UP000004728">
    <property type="component" value="Unassembled WGS sequence"/>
</dbReference>
<dbReference type="EMBL" id="AEWJ01000004">
    <property type="protein sequence ID" value="EGD60864.1"/>
    <property type="molecule type" value="Genomic_DNA"/>
</dbReference>
<dbReference type="HOGENOM" id="CLU_017034_1_0_5"/>
<dbReference type="InterPro" id="IPR019734">
    <property type="entry name" value="TPR_rpt"/>
</dbReference>
<dbReference type="eggNOG" id="COG0457">
    <property type="taxonomic scope" value="Bacteria"/>
</dbReference>
<accession>F1Z3E9</accession>
<dbReference type="PANTHER" id="PTHR12788:SF10">
    <property type="entry name" value="PROTEIN-TYROSINE SULFOTRANSFERASE"/>
    <property type="match status" value="1"/>
</dbReference>
<evidence type="ECO:0000256" key="2">
    <source>
        <dbReference type="PROSITE-ProRule" id="PRU00339"/>
    </source>
</evidence>
<dbReference type="PROSITE" id="PS50005">
    <property type="entry name" value="TPR"/>
    <property type="match status" value="1"/>
</dbReference>
<dbReference type="InterPro" id="IPR026634">
    <property type="entry name" value="TPST-like"/>
</dbReference>
<dbReference type="SUPFAM" id="SSF52540">
    <property type="entry name" value="P-loop containing nucleoside triphosphate hydrolases"/>
    <property type="match status" value="1"/>
</dbReference>
<reference evidence="3 4" key="1">
    <citation type="journal article" date="2012" name="J. Bacteriol.">
        <title>Draft Genome Sequence of Novosphingobium nitrogenifigens Y88T.</title>
        <authorList>
            <person name="Strabala T.J."/>
            <person name="Macdonald L."/>
            <person name="Liu V."/>
            <person name="Smit A.M."/>
        </authorList>
    </citation>
    <scope>NUCLEOTIDE SEQUENCE [LARGE SCALE GENOMIC DNA]</scope>
    <source>
        <strain evidence="3 4">DSM 19370</strain>
    </source>
</reference>
<comment type="caution">
    <text evidence="3">The sequence shown here is derived from an EMBL/GenBank/DDBJ whole genome shotgun (WGS) entry which is preliminary data.</text>
</comment>
<keyword evidence="2" id="KW-0802">TPR repeat</keyword>
<keyword evidence="1" id="KW-0808">Transferase</keyword>
<sequence>MQHATIEHQIQRAQAHLRGQRAEAALADAQAILQQVPDQRDALYLRAVCLRYLGRVDHALAACATLLEAAPDYGRGWQEMGHALRAAKRPEDAANAYARAIERNPALDGAWRALAQLHGNGGRHDLADDALRQLAWLERLPPELRAVEDMIAEHRLEKAEQIVRAFLRVNPTHVEAMRQLALIGMALNVLDDAETLLAKAHEFAPGDRRVHTEYVNVLLRRQKYAQALVHAERLLLGDPDNAAPRVSRANARLGVGDMEGAIADYDKVLALWPQAESVHLSRGHALKTIGRHADAVEAYRAAYGVRGDFGDAYWSLANLKTYRFTPDEQAALAHWHQAPRVNEVDRIHLHFAYAKALEDAGDHAAAFAQYEAGNALRAARSRYSPAAMDAEVARMIAATPASLFTGATGGAPDPDPIFIVGLPRAGSTLIEQILASHSAIEGTAELPNVLAQVHALSGRDTREADAHYPANLARIAPEDFTRMGERYMAETRTLRSGKPFFIDKMPNNFRHIGLIARMLPKARIIDARREPMACCFSGFKQLFAEGQDFSYNLESIGRYYRSYLTLMDHWHTVLPGRILTVRHEDVLDDLEGQVARMLDYLDLPFEEACIRFHETRRAVRTASSEQVRRPIDRTGSEQWRNFAPYLTPLRKALGDALPQ</sequence>
<gene>
    <name evidence="3" type="ORF">Y88_3366</name>
</gene>
<dbReference type="Pfam" id="PF13432">
    <property type="entry name" value="TPR_16"/>
    <property type="match status" value="2"/>
</dbReference>
<dbReference type="InParanoid" id="F1Z3E9"/>
<dbReference type="PANTHER" id="PTHR12788">
    <property type="entry name" value="PROTEIN-TYROSINE SULFOTRANSFERASE 2"/>
    <property type="match status" value="1"/>
</dbReference>
<dbReference type="InterPro" id="IPR011990">
    <property type="entry name" value="TPR-like_helical_dom_sf"/>
</dbReference>
<dbReference type="Pfam" id="PF13469">
    <property type="entry name" value="Sulfotransfer_3"/>
    <property type="match status" value="1"/>
</dbReference>
<dbReference type="STRING" id="983920.Y88_3366"/>
<feature type="repeat" description="TPR" evidence="2">
    <location>
        <begin position="74"/>
        <end position="107"/>
    </location>
</feature>
<dbReference type="Gene3D" id="3.40.50.300">
    <property type="entry name" value="P-loop containing nucleotide triphosphate hydrolases"/>
    <property type="match status" value="1"/>
</dbReference>
<dbReference type="Gene3D" id="1.25.40.10">
    <property type="entry name" value="Tetratricopeptide repeat domain"/>
    <property type="match status" value="3"/>
</dbReference>
<dbReference type="Pfam" id="PF13428">
    <property type="entry name" value="TPR_14"/>
    <property type="match status" value="1"/>
</dbReference>